<evidence type="ECO:0000256" key="1">
    <source>
        <dbReference type="SAM" id="MobiDB-lite"/>
    </source>
</evidence>
<reference evidence="3" key="1">
    <citation type="submission" date="2017-03" db="EMBL/GenBank/DDBJ databases">
        <title>Phytopthora megakarya and P. palmivora, two closely related causual agents of cacao black pod achieved similar genome size and gene model numbers by different mechanisms.</title>
        <authorList>
            <person name="Ali S."/>
            <person name="Shao J."/>
            <person name="Larry D.J."/>
            <person name="Kronmiller B."/>
            <person name="Shen D."/>
            <person name="Strem M.D."/>
            <person name="Melnick R.L."/>
            <person name="Guiltinan M.J."/>
            <person name="Tyler B.M."/>
            <person name="Meinhardt L.W."/>
            <person name="Bailey B.A."/>
        </authorList>
    </citation>
    <scope>NUCLEOTIDE SEQUENCE [LARGE SCALE GENOMIC DNA]</scope>
    <source>
        <strain evidence="3">zdho120</strain>
    </source>
</reference>
<protein>
    <submittedName>
        <fullName evidence="2">Uncharacterized protein</fullName>
    </submittedName>
</protein>
<name>A0A225UX74_9STRA</name>
<keyword evidence="3" id="KW-1185">Reference proteome</keyword>
<accession>A0A225UX74</accession>
<dbReference type="EMBL" id="NBNE01010105">
    <property type="protein sequence ID" value="OWY97750.1"/>
    <property type="molecule type" value="Genomic_DNA"/>
</dbReference>
<evidence type="ECO:0000313" key="3">
    <source>
        <dbReference type="Proteomes" id="UP000198211"/>
    </source>
</evidence>
<organism evidence="2 3">
    <name type="scientific">Phytophthora megakarya</name>
    <dbReference type="NCBI Taxonomy" id="4795"/>
    <lineage>
        <taxon>Eukaryota</taxon>
        <taxon>Sar</taxon>
        <taxon>Stramenopiles</taxon>
        <taxon>Oomycota</taxon>
        <taxon>Peronosporomycetes</taxon>
        <taxon>Peronosporales</taxon>
        <taxon>Peronosporaceae</taxon>
        <taxon>Phytophthora</taxon>
    </lineage>
</organism>
<dbReference type="Proteomes" id="UP000198211">
    <property type="component" value="Unassembled WGS sequence"/>
</dbReference>
<feature type="compositionally biased region" description="Basic and acidic residues" evidence="1">
    <location>
        <begin position="71"/>
        <end position="83"/>
    </location>
</feature>
<dbReference type="AlphaFoldDB" id="A0A225UX74"/>
<feature type="region of interest" description="Disordered" evidence="1">
    <location>
        <begin position="71"/>
        <end position="102"/>
    </location>
</feature>
<evidence type="ECO:0000313" key="2">
    <source>
        <dbReference type="EMBL" id="OWY97750.1"/>
    </source>
</evidence>
<proteinExistence type="predicted"/>
<dbReference type="OrthoDB" id="128391at2759"/>
<sequence>MLASRGTKALRQAWAELAEDMTQLNNGEVVSVEQCRNKLKALRTKWLAYHSGMAPEPIGLALMDAHWSVDKDEAMKSPREARPSPEQPKPSKKPRVTPTSTADFKVKTGTKVLMPIAPAPASTAVPVPAPSTSLSSPVLAAVTTAEPTTTAALQPAAKVNLVPRLNMETQKSANIASTASKVVRPKTIPSLHNENLSKLEKLLDDRFAEVLERQEKQLKLAEVQTELLGQLLAIFQRDERQD</sequence>
<gene>
    <name evidence="2" type="ORF">PHMEG_00031645</name>
</gene>
<comment type="caution">
    <text evidence="2">The sequence shown here is derived from an EMBL/GenBank/DDBJ whole genome shotgun (WGS) entry which is preliminary data.</text>
</comment>